<reference evidence="2 3" key="1">
    <citation type="journal article" date="2021" name="bioRxiv">
        <title>Chromosome-scale and haplotype-resolved genome assembly of a tetraploid potato cultivar.</title>
        <authorList>
            <person name="Sun H."/>
            <person name="Jiao W.-B."/>
            <person name="Krause K."/>
            <person name="Campoy J.A."/>
            <person name="Goel M."/>
            <person name="Folz-Donahue K."/>
            <person name="Kukat C."/>
            <person name="Huettel B."/>
            <person name="Schneeberger K."/>
        </authorList>
    </citation>
    <scope>NUCLEOTIDE SEQUENCE [LARGE SCALE GENOMIC DNA]</scope>
    <source>
        <strain evidence="2">SolTubOtavaFocal</strain>
        <tissue evidence="2">Leaves</tissue>
    </source>
</reference>
<sequence>MEECAIVAAWSSGTEESDDEEIDETPFMVVGDSNIEDDENSEKGTIVGVGKIGKTESKALEEVYNMIGLKHKFLSMSQLCDKASELIIQVKELGKYNQMPSTDSYGLMLTNESKKQRRKKGDSEIEEHSQEQVEQSAPSVEQSKSIQSGEK</sequence>
<gene>
    <name evidence="2" type="ORF">KY290_032506</name>
</gene>
<name>A0ABQ7UE41_SOLTU</name>
<accession>A0ABQ7UE41</accession>
<dbReference type="Proteomes" id="UP000826656">
    <property type="component" value="Unassembled WGS sequence"/>
</dbReference>
<dbReference type="EMBL" id="JAIVGD010000023">
    <property type="protein sequence ID" value="KAH0744513.1"/>
    <property type="molecule type" value="Genomic_DNA"/>
</dbReference>
<evidence type="ECO:0000313" key="3">
    <source>
        <dbReference type="Proteomes" id="UP000826656"/>
    </source>
</evidence>
<keyword evidence="3" id="KW-1185">Reference proteome</keyword>
<evidence type="ECO:0000313" key="2">
    <source>
        <dbReference type="EMBL" id="KAH0744513.1"/>
    </source>
</evidence>
<feature type="compositionally biased region" description="Polar residues" evidence="1">
    <location>
        <begin position="132"/>
        <end position="151"/>
    </location>
</feature>
<evidence type="ECO:0000256" key="1">
    <source>
        <dbReference type="SAM" id="MobiDB-lite"/>
    </source>
</evidence>
<protein>
    <submittedName>
        <fullName evidence="2">Uncharacterized protein</fullName>
    </submittedName>
</protein>
<proteinExistence type="predicted"/>
<comment type="caution">
    <text evidence="2">The sequence shown here is derived from an EMBL/GenBank/DDBJ whole genome shotgun (WGS) entry which is preliminary data.</text>
</comment>
<feature type="region of interest" description="Disordered" evidence="1">
    <location>
        <begin position="98"/>
        <end position="151"/>
    </location>
</feature>
<feature type="compositionally biased region" description="Basic and acidic residues" evidence="1">
    <location>
        <begin position="121"/>
        <end position="131"/>
    </location>
</feature>
<organism evidence="2 3">
    <name type="scientific">Solanum tuberosum</name>
    <name type="common">Potato</name>
    <dbReference type="NCBI Taxonomy" id="4113"/>
    <lineage>
        <taxon>Eukaryota</taxon>
        <taxon>Viridiplantae</taxon>
        <taxon>Streptophyta</taxon>
        <taxon>Embryophyta</taxon>
        <taxon>Tracheophyta</taxon>
        <taxon>Spermatophyta</taxon>
        <taxon>Magnoliopsida</taxon>
        <taxon>eudicotyledons</taxon>
        <taxon>Gunneridae</taxon>
        <taxon>Pentapetalae</taxon>
        <taxon>asterids</taxon>
        <taxon>lamiids</taxon>
        <taxon>Solanales</taxon>
        <taxon>Solanaceae</taxon>
        <taxon>Solanoideae</taxon>
        <taxon>Solaneae</taxon>
        <taxon>Solanum</taxon>
    </lineage>
</organism>